<organism evidence="2 3">
    <name type="scientific">Streptococcus canis</name>
    <dbReference type="NCBI Taxonomy" id="1329"/>
    <lineage>
        <taxon>Bacteria</taxon>
        <taxon>Bacillati</taxon>
        <taxon>Bacillota</taxon>
        <taxon>Bacilli</taxon>
        <taxon>Lactobacillales</taxon>
        <taxon>Streptococcaceae</taxon>
        <taxon>Streptococcus</taxon>
    </lineage>
</organism>
<dbReference type="AlphaFoldDB" id="A0A2D4DP57"/>
<comment type="similarity">
    <text evidence="1">Belongs to the UPF0337 (CsbD) family.</text>
</comment>
<dbReference type="GeneID" id="49629496"/>
<evidence type="ECO:0000313" key="3">
    <source>
        <dbReference type="Proteomes" id="UP000280759"/>
    </source>
</evidence>
<dbReference type="Proteomes" id="UP000280759">
    <property type="component" value="Unassembled WGS sequence"/>
</dbReference>
<evidence type="ECO:0000313" key="2">
    <source>
        <dbReference type="EMBL" id="VDC42293.1"/>
    </source>
</evidence>
<dbReference type="Pfam" id="PF05532">
    <property type="entry name" value="CsbD"/>
    <property type="match status" value="1"/>
</dbReference>
<dbReference type="OrthoDB" id="1632173at2"/>
<dbReference type="InterPro" id="IPR036629">
    <property type="entry name" value="YjbJ_sf"/>
</dbReference>
<reference evidence="2 3" key="1">
    <citation type="submission" date="2018-10" db="EMBL/GenBank/DDBJ databases">
        <authorList>
            <consortium name="Molecular Microbiology and Infection Unit (UMMI)"/>
            <person name="Machado M."/>
        </authorList>
    </citation>
    <scope>NUCLEOTIDE SEQUENCE [LARGE SCALE GENOMIC DNA]</scope>
    <source>
        <strain evidence="2">FMV2238.02</strain>
    </source>
</reference>
<accession>A0A2D4DP57</accession>
<dbReference type="InterPro" id="IPR008462">
    <property type="entry name" value="CsbD"/>
</dbReference>
<evidence type="ECO:0000256" key="1">
    <source>
        <dbReference type="ARBA" id="ARBA00009129"/>
    </source>
</evidence>
<keyword evidence="3" id="KW-1185">Reference proteome</keyword>
<name>A0A2D4DP57_STRCB</name>
<sequence length="65" mass="6840">MSDKKWNAKLDQAGGKVKEGLGKVAGDKSLETEGKVDQVAGKVKEVAADAKDTLKGLVKGLDEKK</sequence>
<dbReference type="Gene3D" id="1.10.1470.10">
    <property type="entry name" value="YjbJ"/>
    <property type="match status" value="1"/>
</dbReference>
<dbReference type="EMBL" id="UXEP01000008">
    <property type="protein sequence ID" value="VDC42293.1"/>
    <property type="molecule type" value="Genomic_DNA"/>
</dbReference>
<dbReference type="SUPFAM" id="SSF69047">
    <property type="entry name" value="Hypothetical protein YjbJ"/>
    <property type="match status" value="1"/>
</dbReference>
<gene>
    <name evidence="2" type="ORF">FMV2238Y02_07330</name>
</gene>
<protein>
    <submittedName>
        <fullName evidence="2">Uncharacterized protein</fullName>
    </submittedName>
</protein>
<proteinExistence type="inferred from homology"/>
<dbReference type="RefSeq" id="WP_003048260.1">
    <property type="nucleotide sequence ID" value="NZ_BEWZ01000006.1"/>
</dbReference>